<dbReference type="Gene3D" id="3.40.640.10">
    <property type="entry name" value="Type I PLP-dependent aspartate aminotransferase-like (Major domain)"/>
    <property type="match status" value="1"/>
</dbReference>
<evidence type="ECO:0000256" key="1">
    <source>
        <dbReference type="ARBA" id="ARBA00001933"/>
    </source>
</evidence>
<dbReference type="InterPro" id="IPR004839">
    <property type="entry name" value="Aminotransferase_I/II_large"/>
</dbReference>
<dbReference type="InterPro" id="IPR015424">
    <property type="entry name" value="PyrdxlP-dep_Trfase"/>
</dbReference>
<accession>A0A1G5ZMJ9</accession>
<protein>
    <submittedName>
        <fullName evidence="4">7-keto-8-aminopelargonate synthetase</fullName>
    </submittedName>
</protein>
<dbReference type="Gene3D" id="3.90.1150.10">
    <property type="entry name" value="Aspartate Aminotransferase, domain 1"/>
    <property type="match status" value="1"/>
</dbReference>
<dbReference type="SUPFAM" id="SSF53383">
    <property type="entry name" value="PLP-dependent transferases"/>
    <property type="match status" value="1"/>
</dbReference>
<dbReference type="GO" id="GO:0030170">
    <property type="term" value="F:pyridoxal phosphate binding"/>
    <property type="evidence" value="ECO:0007669"/>
    <property type="project" value="InterPro"/>
</dbReference>
<feature type="domain" description="Aminotransferase class I/classII large" evidence="3">
    <location>
        <begin position="74"/>
        <end position="264"/>
    </location>
</feature>
<evidence type="ECO:0000313" key="4">
    <source>
        <dbReference type="EMBL" id="SDA95820.1"/>
    </source>
</evidence>
<evidence type="ECO:0000313" key="5">
    <source>
        <dbReference type="Proteomes" id="UP000198756"/>
    </source>
</evidence>
<gene>
    <name evidence="4" type="ORF">SAMN03080617_04130</name>
</gene>
<dbReference type="Proteomes" id="UP000198756">
    <property type="component" value="Unassembled WGS sequence"/>
</dbReference>
<dbReference type="GO" id="GO:0016740">
    <property type="term" value="F:transferase activity"/>
    <property type="evidence" value="ECO:0007669"/>
    <property type="project" value="UniProtKB-KW"/>
</dbReference>
<dbReference type="RefSeq" id="WP_092734559.1">
    <property type="nucleotide sequence ID" value="NZ_FMXE01000047.1"/>
</dbReference>
<dbReference type="OrthoDB" id="846426at2"/>
<dbReference type="EMBL" id="FMXE01000047">
    <property type="protein sequence ID" value="SDA95820.1"/>
    <property type="molecule type" value="Genomic_DNA"/>
</dbReference>
<dbReference type="InterPro" id="IPR015421">
    <property type="entry name" value="PyrdxlP-dep_Trfase_major"/>
</dbReference>
<dbReference type="InterPro" id="IPR050087">
    <property type="entry name" value="AON_synthase_class-II"/>
</dbReference>
<reference evidence="5" key="1">
    <citation type="submission" date="2016-10" db="EMBL/GenBank/DDBJ databases">
        <authorList>
            <person name="Varghese N."/>
            <person name="Submissions S."/>
        </authorList>
    </citation>
    <scope>NUCLEOTIDE SEQUENCE [LARGE SCALE GENOMIC DNA]</scope>
    <source>
        <strain evidence="5">DSM 22703</strain>
    </source>
</reference>
<evidence type="ECO:0000256" key="2">
    <source>
        <dbReference type="ARBA" id="ARBA00022679"/>
    </source>
</evidence>
<dbReference type="InterPro" id="IPR015422">
    <property type="entry name" value="PyrdxlP-dep_Trfase_small"/>
</dbReference>
<dbReference type="AlphaFoldDB" id="A0A1G5ZMJ9"/>
<dbReference type="PANTHER" id="PTHR13693">
    <property type="entry name" value="CLASS II AMINOTRANSFERASE/8-AMINO-7-OXONONANOATE SYNTHASE"/>
    <property type="match status" value="1"/>
</dbReference>
<proteinExistence type="predicted"/>
<dbReference type="STRING" id="279824.SAMN03080617_04130"/>
<evidence type="ECO:0000259" key="3">
    <source>
        <dbReference type="Pfam" id="PF00155"/>
    </source>
</evidence>
<dbReference type="Pfam" id="PF00155">
    <property type="entry name" value="Aminotran_1_2"/>
    <property type="match status" value="1"/>
</dbReference>
<comment type="cofactor">
    <cofactor evidence="1">
        <name>pyridoxal 5'-phosphate</name>
        <dbReference type="ChEBI" id="CHEBI:597326"/>
    </cofactor>
</comment>
<name>A0A1G5ZMJ9_9BACT</name>
<keyword evidence="5" id="KW-1185">Reference proteome</keyword>
<organism evidence="4 5">
    <name type="scientific">Algoriphagus alkaliphilus</name>
    <dbReference type="NCBI Taxonomy" id="279824"/>
    <lineage>
        <taxon>Bacteria</taxon>
        <taxon>Pseudomonadati</taxon>
        <taxon>Bacteroidota</taxon>
        <taxon>Cytophagia</taxon>
        <taxon>Cytophagales</taxon>
        <taxon>Cyclobacteriaceae</taxon>
        <taxon>Algoriphagus</taxon>
    </lineage>
</organism>
<keyword evidence="2" id="KW-0808">Transferase</keyword>
<sequence length="354" mass="39867">MKAINLDQRLGRFVYVGKKEYLFFSGTSYLGIDQDRHYESVLFDCIRRYGFNHGLSRVNNARLKVYDEFESFFAKQAKAEASAVMSSGYLAGISAWQYLYPKSDQCWIAPDTHPAILPAELKPDYQLNFTQWKRQCLELSDKLPAQRILILGNAVDPLKAEVHNYTWVKEIAQKHEVSLLIDDSHAFGVLGKGVFGTYSVHKDSKINLIISGSMGKGLAMPAGIVLGKTQLIEAIKSQAIYTGASPGSPANLQAFLETQEIYTSQCQKIRDYCGIFSQETRDLSTIQGSAQFPVFIYENPDWVEKLEKMGFITSSFSYPNAESPRIDRIVISAAHTLWDFMALNEALHQLSDKK</sequence>